<dbReference type="Pfam" id="PF08501">
    <property type="entry name" value="Shikimate_dh_N"/>
    <property type="match status" value="1"/>
</dbReference>
<dbReference type="AlphaFoldDB" id="A0A2W7I0Q0"/>
<evidence type="ECO:0000256" key="3">
    <source>
        <dbReference type="ARBA" id="ARBA00023141"/>
    </source>
</evidence>
<dbReference type="Gene3D" id="3.40.50.10860">
    <property type="entry name" value="Leucine Dehydrogenase, chain A, domain 1"/>
    <property type="match status" value="1"/>
</dbReference>
<dbReference type="InterPro" id="IPR022893">
    <property type="entry name" value="Shikimate_DH_fam"/>
</dbReference>
<organism evidence="5 6">
    <name type="scientific">Mesonia algae</name>
    <dbReference type="NCBI Taxonomy" id="213248"/>
    <lineage>
        <taxon>Bacteria</taxon>
        <taxon>Pseudomonadati</taxon>
        <taxon>Bacteroidota</taxon>
        <taxon>Flavobacteriia</taxon>
        <taxon>Flavobacteriales</taxon>
        <taxon>Flavobacteriaceae</taxon>
        <taxon>Mesonia</taxon>
    </lineage>
</organism>
<dbReference type="GO" id="GO:0050661">
    <property type="term" value="F:NADP binding"/>
    <property type="evidence" value="ECO:0007669"/>
    <property type="project" value="TreeGrafter"/>
</dbReference>
<dbReference type="SUPFAM" id="SSF51735">
    <property type="entry name" value="NAD(P)-binding Rossmann-fold domains"/>
    <property type="match status" value="1"/>
</dbReference>
<dbReference type="GO" id="GO:0009423">
    <property type="term" value="P:chorismate biosynthetic process"/>
    <property type="evidence" value="ECO:0007669"/>
    <property type="project" value="TreeGrafter"/>
</dbReference>
<dbReference type="CDD" id="cd01065">
    <property type="entry name" value="NAD_bind_Shikimate_DH"/>
    <property type="match status" value="1"/>
</dbReference>
<keyword evidence="3" id="KW-0028">Amino-acid biosynthesis</keyword>
<dbReference type="Gene3D" id="3.40.50.720">
    <property type="entry name" value="NAD(P)-binding Rossmann-like Domain"/>
    <property type="match status" value="1"/>
</dbReference>
<dbReference type="EMBL" id="QKYV01000004">
    <property type="protein sequence ID" value="PZW40491.1"/>
    <property type="molecule type" value="Genomic_DNA"/>
</dbReference>
<gene>
    <name evidence="5" type="ORF">LX95_01554</name>
</gene>
<evidence type="ECO:0000256" key="1">
    <source>
        <dbReference type="ARBA" id="ARBA00004871"/>
    </source>
</evidence>
<dbReference type="GO" id="GO:0005829">
    <property type="term" value="C:cytosol"/>
    <property type="evidence" value="ECO:0007669"/>
    <property type="project" value="TreeGrafter"/>
</dbReference>
<dbReference type="GO" id="GO:0009073">
    <property type="term" value="P:aromatic amino acid family biosynthetic process"/>
    <property type="evidence" value="ECO:0007669"/>
    <property type="project" value="UniProtKB-KW"/>
</dbReference>
<feature type="domain" description="Shikimate dehydrogenase substrate binding N-terminal" evidence="4">
    <location>
        <begin position="6"/>
        <end position="87"/>
    </location>
</feature>
<comment type="pathway">
    <text evidence="1">Metabolic intermediate biosynthesis; chorismate biosynthesis; chorismate from D-erythrose 4-phosphate and phosphoenolpyruvate: step 4/7.</text>
</comment>
<keyword evidence="2" id="KW-0560">Oxidoreductase</keyword>
<dbReference type="InterPro" id="IPR046346">
    <property type="entry name" value="Aminoacid_DH-like_N_sf"/>
</dbReference>
<dbReference type="InterPro" id="IPR013708">
    <property type="entry name" value="Shikimate_DH-bd_N"/>
</dbReference>
<protein>
    <submittedName>
        <fullName evidence="5">Shikimate dehydrogenase</fullName>
    </submittedName>
</protein>
<dbReference type="PANTHER" id="PTHR21089">
    <property type="entry name" value="SHIKIMATE DEHYDROGENASE"/>
    <property type="match status" value="1"/>
</dbReference>
<accession>A0A2W7I0Q0</accession>
<dbReference type="InterPro" id="IPR036291">
    <property type="entry name" value="NAD(P)-bd_dom_sf"/>
</dbReference>
<dbReference type="Proteomes" id="UP000249542">
    <property type="component" value="Unassembled WGS sequence"/>
</dbReference>
<evidence type="ECO:0000313" key="6">
    <source>
        <dbReference type="Proteomes" id="UP000249542"/>
    </source>
</evidence>
<dbReference type="GO" id="GO:0004764">
    <property type="term" value="F:shikimate 3-dehydrogenase (NADP+) activity"/>
    <property type="evidence" value="ECO:0007669"/>
    <property type="project" value="InterPro"/>
</dbReference>
<evidence type="ECO:0000259" key="4">
    <source>
        <dbReference type="Pfam" id="PF08501"/>
    </source>
</evidence>
<comment type="caution">
    <text evidence="5">The sequence shown here is derived from an EMBL/GenBank/DDBJ whole genome shotgun (WGS) entry which is preliminary data.</text>
</comment>
<name>A0A2W7I0Q0_9FLAO</name>
<keyword evidence="6" id="KW-1185">Reference proteome</keyword>
<evidence type="ECO:0000256" key="2">
    <source>
        <dbReference type="ARBA" id="ARBA00023002"/>
    </source>
</evidence>
<dbReference type="PANTHER" id="PTHR21089:SF1">
    <property type="entry name" value="BIFUNCTIONAL 3-DEHYDROQUINATE DEHYDRATASE_SHIKIMATE DEHYDROGENASE, CHLOROPLASTIC"/>
    <property type="match status" value="1"/>
</dbReference>
<dbReference type="GO" id="GO:0019632">
    <property type="term" value="P:shikimate metabolic process"/>
    <property type="evidence" value="ECO:0007669"/>
    <property type="project" value="TreeGrafter"/>
</dbReference>
<dbReference type="RefSeq" id="WP_111540876.1">
    <property type="nucleotide sequence ID" value="NZ_QKYV01000004.1"/>
</dbReference>
<proteinExistence type="predicted"/>
<sequence>MKKFGLIGKNISYSFSRKFFQEKFNQLQIDATYENFDLQHIEELKLVLQKNKSLNGLNVTIPYKESILPFLDELSPEAQQIQAVNTIKISNNQLIGYNTDAFGFMKSLFPILEKQHTHALILGTGGASKAVANALKSMGIEYRFVSRNSQQQDLAYADLDETIIQEHQLIINCTPVGTHPKVKESPALPYQFLESSHLLYDLVYNPPITEFLAKGKIRGCSIYNGKKMLEYQAERAWQIWNE</sequence>
<reference evidence="5 6" key="1">
    <citation type="submission" date="2018-06" db="EMBL/GenBank/DDBJ databases">
        <title>Genomic Encyclopedia of Archaeal and Bacterial Type Strains, Phase II (KMG-II): from individual species to whole genera.</title>
        <authorList>
            <person name="Goeker M."/>
        </authorList>
    </citation>
    <scope>NUCLEOTIDE SEQUENCE [LARGE SCALE GENOMIC DNA]</scope>
    <source>
        <strain evidence="5 6">DSM 15361</strain>
    </source>
</reference>
<dbReference type="SUPFAM" id="SSF53223">
    <property type="entry name" value="Aminoacid dehydrogenase-like, N-terminal domain"/>
    <property type="match status" value="1"/>
</dbReference>
<keyword evidence="3" id="KW-0057">Aromatic amino acid biosynthesis</keyword>
<evidence type="ECO:0000313" key="5">
    <source>
        <dbReference type="EMBL" id="PZW40491.1"/>
    </source>
</evidence>